<evidence type="ECO:0000256" key="7">
    <source>
        <dbReference type="ARBA" id="ARBA00023154"/>
    </source>
</evidence>
<feature type="binding site" evidence="12">
    <location>
        <begin position="99"/>
        <end position="102"/>
    </location>
    <ligand>
        <name>NAD(+)</name>
        <dbReference type="ChEBI" id="CHEBI:57540"/>
    </ligand>
</feature>
<dbReference type="RefSeq" id="WP_125030847.1">
    <property type="nucleotide sequence ID" value="NZ_JAPXVP010000008.1"/>
</dbReference>
<proteinExistence type="inferred from homology"/>
<dbReference type="GO" id="GO:0050661">
    <property type="term" value="F:NADP binding"/>
    <property type="evidence" value="ECO:0007669"/>
    <property type="project" value="UniProtKB-UniRule"/>
</dbReference>
<feature type="binding site" evidence="12">
    <location>
        <position position="135"/>
    </location>
    <ligand>
        <name>(S)-2,3,4,5-tetrahydrodipicolinate</name>
        <dbReference type="ChEBI" id="CHEBI:16845"/>
    </ligand>
</feature>
<organism evidence="15 16">
    <name type="scientific">Ancylomarina euxinus</name>
    <dbReference type="NCBI Taxonomy" id="2283627"/>
    <lineage>
        <taxon>Bacteria</taxon>
        <taxon>Pseudomonadati</taxon>
        <taxon>Bacteroidota</taxon>
        <taxon>Bacteroidia</taxon>
        <taxon>Marinilabiliales</taxon>
        <taxon>Marinifilaceae</taxon>
        <taxon>Ancylomarina</taxon>
    </lineage>
</organism>
<keyword evidence="16" id="KW-1185">Reference proteome</keyword>
<dbReference type="PANTHER" id="PTHR20836:SF0">
    <property type="entry name" value="4-HYDROXY-TETRAHYDRODIPICOLINATE REDUCTASE 1, CHLOROPLASTIC-RELATED"/>
    <property type="match status" value="1"/>
</dbReference>
<dbReference type="Gene3D" id="3.30.360.10">
    <property type="entry name" value="Dihydrodipicolinate Reductase, domain 2"/>
    <property type="match status" value="1"/>
</dbReference>
<gene>
    <name evidence="12 15" type="primary">dapB</name>
    <name evidence="15" type="ORF">DWB61_10455</name>
</gene>
<dbReference type="Pfam" id="PF01113">
    <property type="entry name" value="DapB_N"/>
    <property type="match status" value="1"/>
</dbReference>
<dbReference type="InterPro" id="IPR036291">
    <property type="entry name" value="NAD(P)-bd_dom_sf"/>
</dbReference>
<dbReference type="GO" id="GO:0005829">
    <property type="term" value="C:cytosol"/>
    <property type="evidence" value="ECO:0007669"/>
    <property type="project" value="TreeGrafter"/>
</dbReference>
<keyword evidence="7 12" id="KW-0457">Lysine biosynthesis</keyword>
<evidence type="ECO:0000256" key="1">
    <source>
        <dbReference type="ARBA" id="ARBA00006642"/>
    </source>
</evidence>
<protein>
    <recommendedName>
        <fullName evidence="9 12">4-hydroxy-tetrahydrodipicolinate reductase</fullName>
        <shortName evidence="12">HTPA reductase</shortName>
        <ecNumber evidence="9 12">1.17.1.8</ecNumber>
    </recommendedName>
</protein>
<dbReference type="NCBIfam" id="TIGR00036">
    <property type="entry name" value="dapB"/>
    <property type="match status" value="1"/>
</dbReference>
<evidence type="ECO:0000256" key="5">
    <source>
        <dbReference type="ARBA" id="ARBA00023002"/>
    </source>
</evidence>
<dbReference type="PANTHER" id="PTHR20836">
    <property type="entry name" value="DIHYDRODIPICOLINATE REDUCTASE"/>
    <property type="match status" value="1"/>
</dbReference>
<dbReference type="Gene3D" id="3.40.50.720">
    <property type="entry name" value="NAD(P)-binding Rossmann-like Domain"/>
    <property type="match status" value="1"/>
</dbReference>
<keyword evidence="5 12" id="KW-0560">Oxidoreductase</keyword>
<comment type="function">
    <text evidence="12">Catalyzes the conversion of 4-hydroxy-tetrahydrodipicolinate (HTPA) to tetrahydrodipicolinate.</text>
</comment>
<dbReference type="Pfam" id="PF05173">
    <property type="entry name" value="DapB_C"/>
    <property type="match status" value="1"/>
</dbReference>
<dbReference type="GO" id="GO:0019877">
    <property type="term" value="P:diaminopimelate biosynthetic process"/>
    <property type="evidence" value="ECO:0007669"/>
    <property type="project" value="UniProtKB-UniRule"/>
</dbReference>
<dbReference type="UniPathway" id="UPA00034">
    <property type="reaction ID" value="UER00018"/>
</dbReference>
<keyword evidence="4 12" id="KW-0220">Diaminopimelate biosynthesis</keyword>
<dbReference type="Proteomes" id="UP000285794">
    <property type="component" value="Unassembled WGS sequence"/>
</dbReference>
<dbReference type="SUPFAM" id="SSF51735">
    <property type="entry name" value="NAD(P)-binding Rossmann-fold domains"/>
    <property type="match status" value="1"/>
</dbReference>
<dbReference type="InterPro" id="IPR023940">
    <property type="entry name" value="DHDPR_bac"/>
</dbReference>
<evidence type="ECO:0000256" key="3">
    <source>
        <dbReference type="ARBA" id="ARBA00022857"/>
    </source>
</evidence>
<feature type="binding site" evidence="12">
    <location>
        <begin position="144"/>
        <end position="145"/>
    </location>
    <ligand>
        <name>(S)-2,3,4,5-tetrahydrodipicolinate</name>
        <dbReference type="ChEBI" id="CHEBI:16845"/>
    </ligand>
</feature>
<comment type="catalytic activity">
    <reaction evidence="11 12">
        <text>(S)-2,3,4,5-tetrahydrodipicolinate + NAD(+) + H2O = (2S,4S)-4-hydroxy-2,3,4,5-tetrahydrodipicolinate + NADH + H(+)</text>
        <dbReference type="Rhea" id="RHEA:35323"/>
        <dbReference type="ChEBI" id="CHEBI:15377"/>
        <dbReference type="ChEBI" id="CHEBI:15378"/>
        <dbReference type="ChEBI" id="CHEBI:16845"/>
        <dbReference type="ChEBI" id="CHEBI:57540"/>
        <dbReference type="ChEBI" id="CHEBI:57945"/>
        <dbReference type="ChEBI" id="CHEBI:67139"/>
        <dbReference type="EC" id="1.17.1.8"/>
    </reaction>
</comment>
<comment type="caution">
    <text evidence="12">Lacks conserved residue(s) required for the propagation of feature annotation.</text>
</comment>
<name>A0A425Y0G7_9BACT</name>
<feature type="active site" description="Proton donor/acceptor" evidence="12">
    <location>
        <position position="134"/>
    </location>
</feature>
<feature type="domain" description="Dihydrodipicolinate reductase C-terminal" evidence="14">
    <location>
        <begin position="105"/>
        <end position="235"/>
    </location>
</feature>
<comment type="caution">
    <text evidence="15">The sequence shown here is derived from an EMBL/GenBank/DDBJ whole genome shotgun (WGS) entry which is preliminary data.</text>
</comment>
<evidence type="ECO:0000256" key="9">
    <source>
        <dbReference type="ARBA" id="ARBA00038983"/>
    </source>
</evidence>
<keyword evidence="6 12" id="KW-0520">NAD</keyword>
<evidence type="ECO:0000256" key="4">
    <source>
        <dbReference type="ARBA" id="ARBA00022915"/>
    </source>
</evidence>
<evidence type="ECO:0000256" key="2">
    <source>
        <dbReference type="ARBA" id="ARBA00022605"/>
    </source>
</evidence>
<dbReference type="InterPro" id="IPR022663">
    <property type="entry name" value="DapB_C"/>
</dbReference>
<dbReference type="SUPFAM" id="SSF55347">
    <property type="entry name" value="Glyceraldehyde-3-phosphate dehydrogenase-like, C-terminal domain"/>
    <property type="match status" value="1"/>
</dbReference>
<dbReference type="CDD" id="cd02274">
    <property type="entry name" value="DHDPR_N"/>
    <property type="match status" value="1"/>
</dbReference>
<dbReference type="GO" id="GO:0016726">
    <property type="term" value="F:oxidoreductase activity, acting on CH or CH2 groups, NAD or NADP as acceptor"/>
    <property type="evidence" value="ECO:0007669"/>
    <property type="project" value="UniProtKB-UniRule"/>
</dbReference>
<evidence type="ECO:0000256" key="8">
    <source>
        <dbReference type="ARBA" id="ARBA00037922"/>
    </source>
</evidence>
<dbReference type="PIRSF" id="PIRSF000161">
    <property type="entry name" value="DHPR"/>
    <property type="match status" value="1"/>
</dbReference>
<sequence>MKIALIGYGKMGKEIESISLDRGHEIALIIDQNNQADLTVDNLKGIDVVIEFTNPDSAYQNYMTCFDAGVPVVSGTTGWLDQLDRVKSRCEDGKGFFYASNFSLGVNLFFELNKKLAQLMSGFDQYDVDMEEIHHIHKLDSPSGTALTLAEGVLENHPVKNSWIEGLSTKASEMSIVAKRHGAVPGTHNITWHSEVDEIQIQHQAYNRKGFAFGAVLAAEFMPGKSGYFGMKDLLKL</sequence>
<dbReference type="OrthoDB" id="9790352at2"/>
<evidence type="ECO:0000256" key="12">
    <source>
        <dbReference type="HAMAP-Rule" id="MF_00102"/>
    </source>
</evidence>
<accession>A0A425Y0G7</accession>
<dbReference type="GO" id="GO:0051287">
    <property type="term" value="F:NAD binding"/>
    <property type="evidence" value="ECO:0007669"/>
    <property type="project" value="UniProtKB-UniRule"/>
</dbReference>
<dbReference type="HAMAP" id="MF_00102">
    <property type="entry name" value="DapB"/>
    <property type="match status" value="1"/>
</dbReference>
<evidence type="ECO:0000256" key="10">
    <source>
        <dbReference type="ARBA" id="ARBA00049080"/>
    </source>
</evidence>
<dbReference type="InterPro" id="IPR000846">
    <property type="entry name" value="DapB_N"/>
</dbReference>
<feature type="binding site" evidence="12">
    <location>
        <begin position="75"/>
        <end position="77"/>
    </location>
    <ligand>
        <name>NAD(+)</name>
        <dbReference type="ChEBI" id="CHEBI:57540"/>
    </ligand>
</feature>
<comment type="similarity">
    <text evidence="1 12">Belongs to the DapB family.</text>
</comment>
<feature type="active site" description="Proton donor" evidence="12">
    <location>
        <position position="138"/>
    </location>
</feature>
<evidence type="ECO:0000313" key="15">
    <source>
        <dbReference type="EMBL" id="RRG21155.1"/>
    </source>
</evidence>
<comment type="pathway">
    <text evidence="8 12">Amino-acid biosynthesis; L-lysine biosynthesis via DAP pathway; (S)-tetrahydrodipicolinate from L-aspartate: step 4/4.</text>
</comment>
<dbReference type="EMBL" id="QQWG01000009">
    <property type="protein sequence ID" value="RRG21155.1"/>
    <property type="molecule type" value="Genomic_DNA"/>
</dbReference>
<feature type="binding site" evidence="12">
    <location>
        <position position="31"/>
    </location>
    <ligand>
        <name>NAD(+)</name>
        <dbReference type="ChEBI" id="CHEBI:57540"/>
    </ligand>
</feature>
<comment type="subcellular location">
    <subcellularLocation>
        <location evidence="12">Cytoplasm</location>
    </subcellularLocation>
</comment>
<keyword evidence="3 12" id="KW-0521">NADP</keyword>
<keyword evidence="12" id="KW-0963">Cytoplasm</keyword>
<comment type="caution">
    <text evidence="12">Was originally thought to be a dihydrodipicolinate reductase (DHDPR), catalyzing the conversion of dihydrodipicolinate to tetrahydrodipicolinate. However, it was shown in E.coli that the substrate of the enzymatic reaction is not dihydrodipicolinate (DHDP) but in fact (2S,4S)-4-hydroxy-2,3,4,5-tetrahydrodipicolinic acid (HTPA), the product released by the DapA-catalyzed reaction.</text>
</comment>
<comment type="catalytic activity">
    <reaction evidence="10 12">
        <text>(S)-2,3,4,5-tetrahydrodipicolinate + NADP(+) + H2O = (2S,4S)-4-hydroxy-2,3,4,5-tetrahydrodipicolinate + NADPH + H(+)</text>
        <dbReference type="Rhea" id="RHEA:35331"/>
        <dbReference type="ChEBI" id="CHEBI:15377"/>
        <dbReference type="ChEBI" id="CHEBI:15378"/>
        <dbReference type="ChEBI" id="CHEBI:16845"/>
        <dbReference type="ChEBI" id="CHEBI:57783"/>
        <dbReference type="ChEBI" id="CHEBI:58349"/>
        <dbReference type="ChEBI" id="CHEBI:67139"/>
        <dbReference type="EC" id="1.17.1.8"/>
    </reaction>
</comment>
<feature type="domain" description="Dihydrodipicolinate reductase N-terminal" evidence="13">
    <location>
        <begin position="1"/>
        <end position="102"/>
    </location>
</feature>
<dbReference type="GO" id="GO:0008839">
    <property type="term" value="F:4-hydroxy-tetrahydrodipicolinate reductase"/>
    <property type="evidence" value="ECO:0007669"/>
    <property type="project" value="UniProtKB-UniRule"/>
</dbReference>
<dbReference type="EC" id="1.17.1.8" evidence="9 12"/>
<evidence type="ECO:0000256" key="11">
    <source>
        <dbReference type="ARBA" id="ARBA00049396"/>
    </source>
</evidence>
<dbReference type="GO" id="GO:0009089">
    <property type="term" value="P:lysine biosynthetic process via diaminopimelate"/>
    <property type="evidence" value="ECO:0007669"/>
    <property type="project" value="UniProtKB-UniRule"/>
</dbReference>
<evidence type="ECO:0000259" key="14">
    <source>
        <dbReference type="Pfam" id="PF05173"/>
    </source>
</evidence>
<comment type="subunit">
    <text evidence="12">Homotetramer.</text>
</comment>
<evidence type="ECO:0000259" key="13">
    <source>
        <dbReference type="Pfam" id="PF01113"/>
    </source>
</evidence>
<reference evidence="15 16" key="1">
    <citation type="submission" date="2018-07" db="EMBL/GenBank/DDBJ databases">
        <title>Draft genome sequence of Ancylomarina sp. M1P.</title>
        <authorList>
            <person name="Yadav S."/>
            <person name="Villanueva L."/>
            <person name="Damste J.S.S."/>
        </authorList>
    </citation>
    <scope>NUCLEOTIDE SEQUENCE [LARGE SCALE GENOMIC DNA]</scope>
    <source>
        <strain evidence="15 16">M1P</strain>
    </source>
</reference>
<evidence type="ECO:0000256" key="6">
    <source>
        <dbReference type="ARBA" id="ARBA00023027"/>
    </source>
</evidence>
<evidence type="ECO:0000313" key="16">
    <source>
        <dbReference type="Proteomes" id="UP000285794"/>
    </source>
</evidence>
<keyword evidence="2 12" id="KW-0028">Amino-acid biosynthesis</keyword>
<dbReference type="AlphaFoldDB" id="A0A425Y0G7"/>